<dbReference type="AlphaFoldDB" id="A0A3B0SXX8"/>
<gene>
    <name evidence="1" type="ORF">MNBD_ALPHA07-349</name>
</gene>
<dbReference type="Pfam" id="PF07310">
    <property type="entry name" value="PAS_5"/>
    <property type="match status" value="1"/>
</dbReference>
<reference evidence="1" key="1">
    <citation type="submission" date="2018-06" db="EMBL/GenBank/DDBJ databases">
        <authorList>
            <person name="Zhirakovskaya E."/>
        </authorList>
    </citation>
    <scope>NUCLEOTIDE SEQUENCE</scope>
</reference>
<proteinExistence type="predicted"/>
<sequence>MQEEMMSEKVSRLKKSKSRDRNIAAFYDYWQSMRHGTDVPRRSEIDPRGIETLLANAFIAEKIAPGLARMRIAGTHLSDLLGMEVRGMPISAFMTPAHRDELAGLLVDVFERPAMLQIELVSPGHMGKPALTGTLVMLPLRSDLGDISRALGCLITKGPIGRTPRRFEIAAHKITPLDLSPVSGLMQTAGIAQPAGMAEEARPFNGTAPLTGSERPYLRLVK</sequence>
<accession>A0A3B0SXX8</accession>
<evidence type="ECO:0000313" key="1">
    <source>
        <dbReference type="EMBL" id="VAW01364.1"/>
    </source>
</evidence>
<protein>
    <recommendedName>
        <fullName evidence="2">PAS domain-containing protein</fullName>
    </recommendedName>
</protein>
<evidence type="ECO:0008006" key="2">
    <source>
        <dbReference type="Google" id="ProtNLM"/>
    </source>
</evidence>
<dbReference type="EMBL" id="UOEG01000225">
    <property type="protein sequence ID" value="VAW01364.1"/>
    <property type="molecule type" value="Genomic_DNA"/>
</dbReference>
<name>A0A3B0SXX8_9ZZZZ</name>
<dbReference type="InterPro" id="IPR009922">
    <property type="entry name" value="DUF1457"/>
</dbReference>
<organism evidence="1">
    <name type="scientific">hydrothermal vent metagenome</name>
    <dbReference type="NCBI Taxonomy" id="652676"/>
    <lineage>
        <taxon>unclassified sequences</taxon>
        <taxon>metagenomes</taxon>
        <taxon>ecological metagenomes</taxon>
    </lineage>
</organism>